<dbReference type="EMBL" id="ABXA01000035">
    <property type="protein sequence ID" value="EEB35836.1"/>
    <property type="molecule type" value="Genomic_DNA"/>
</dbReference>
<dbReference type="Proteomes" id="UP000005451">
    <property type="component" value="Unassembled WGS sequence"/>
</dbReference>
<dbReference type="RefSeq" id="WP_004814481.1">
    <property type="nucleotide sequence ID" value="NZ_ABXA01000035.1"/>
</dbReference>
<gene>
    <name evidence="1" type="ORF">ANHYDRO_01347</name>
</gene>
<reference evidence="1 2" key="1">
    <citation type="submission" date="2008-09" db="EMBL/GenBank/DDBJ databases">
        <authorList>
            <person name="Fulton L."/>
            <person name="Clifton S."/>
            <person name="Fulton B."/>
            <person name="Xu J."/>
            <person name="Minx P."/>
            <person name="Pepin K.H."/>
            <person name="Johnson M."/>
            <person name="Thiruvilangam P."/>
            <person name="Bhonagiri V."/>
            <person name="Nash W.E."/>
            <person name="Mardis E.R."/>
            <person name="Wilson R.K."/>
        </authorList>
    </citation>
    <scope>NUCLEOTIDE SEQUENCE [LARGE SCALE GENOMIC DNA]</scope>
    <source>
        <strain evidence="1 2">DSM 7454</strain>
    </source>
</reference>
<dbReference type="eggNOG" id="ENOG5033NFE">
    <property type="taxonomic scope" value="Bacteria"/>
</dbReference>
<proteinExistence type="predicted"/>
<evidence type="ECO:0000313" key="2">
    <source>
        <dbReference type="Proteomes" id="UP000005451"/>
    </source>
</evidence>
<sequence>MLRDLNGKKFVFSSGAGGWQTVLNFSQDGNFTAKFEDYDLDSVAICEFNGKLSIDSKVNETAYILRLDRAEITTPINTQEVKNIGGKDMTVRYVDLPYGFAVNNDTDHSFQGMFSLYLPLRKRSDMSAEVNHWLDITGEKNVEKDISRIYLLVNNKTIDTFREKVE</sequence>
<name>B6W9S2_9FIRM</name>
<evidence type="ECO:0000313" key="1">
    <source>
        <dbReference type="EMBL" id="EEB35836.1"/>
    </source>
</evidence>
<accession>B6W9S2</accession>
<protein>
    <submittedName>
        <fullName evidence="1">Uncharacterized protein</fullName>
    </submittedName>
</protein>
<organism evidence="1 2">
    <name type="scientific">Anaerococcus hydrogenalis DSM 7454</name>
    <dbReference type="NCBI Taxonomy" id="561177"/>
    <lineage>
        <taxon>Bacteria</taxon>
        <taxon>Bacillati</taxon>
        <taxon>Bacillota</taxon>
        <taxon>Tissierellia</taxon>
        <taxon>Tissierellales</taxon>
        <taxon>Peptoniphilaceae</taxon>
        <taxon>Anaerococcus</taxon>
    </lineage>
</organism>
<dbReference type="AlphaFoldDB" id="B6W9S2"/>
<comment type="caution">
    <text evidence="1">The sequence shown here is derived from an EMBL/GenBank/DDBJ whole genome shotgun (WGS) entry which is preliminary data.</text>
</comment>
<reference evidence="1 2" key="2">
    <citation type="submission" date="2008-10" db="EMBL/GenBank/DDBJ databases">
        <title>Draft genome sequence of Anaerococcus hydrogenalis (DSM 7454).</title>
        <authorList>
            <person name="Sudarsanam P."/>
            <person name="Ley R."/>
            <person name="Guruge J."/>
            <person name="Turnbaugh P.J."/>
            <person name="Mahowald M."/>
            <person name="Liep D."/>
            <person name="Gordon J."/>
        </authorList>
    </citation>
    <scope>NUCLEOTIDE SEQUENCE [LARGE SCALE GENOMIC DNA]</scope>
    <source>
        <strain evidence="1 2">DSM 7454</strain>
    </source>
</reference>